<dbReference type="GO" id="GO:0043565">
    <property type="term" value="F:sequence-specific DNA binding"/>
    <property type="evidence" value="ECO:0007669"/>
    <property type="project" value="InterPro"/>
</dbReference>
<dbReference type="RefSeq" id="XP_020111205.1">
    <property type="nucleotide sequence ID" value="XM_020255616.1"/>
</dbReference>
<dbReference type="Proteomes" id="UP000092600">
    <property type="component" value="Unassembled WGS sequence"/>
</dbReference>
<dbReference type="GO" id="GO:0045893">
    <property type="term" value="P:positive regulation of DNA-templated transcription"/>
    <property type="evidence" value="ECO:0007669"/>
    <property type="project" value="TreeGrafter"/>
</dbReference>
<sequence>MFHNQMTCNNGFPSSFLPPNFILQDPHDDDPHHQPFNPLSPMLPTNPQEFRGLAANTMLGKRPISLVGIDACEEMHIEEELSDDGSQAGEKKRRLNVEQVRTLEKSFEMGNKLEPERKMQLAKALGLKPRQIAIWFQNRRARWKTKQLEKDYDELKRQFEAVKAENEMLLAQNNRLQAEIMGLKGREGSEPINLNKEKESSCSNRSENSPDINLDISRTTPPVNIGSPSNINENRLFLGPNRSPNTTQFLPIPSKSETQCTNIQNGIQEDNLCNMFSTMDDHPAFWTWSDHQSFH</sequence>
<keyword evidence="6 9" id="KW-0539">Nucleus</keyword>
<dbReference type="Proteomes" id="UP000515123">
    <property type="component" value="Linkage group 2"/>
</dbReference>
<evidence type="ECO:0000256" key="1">
    <source>
        <dbReference type="ARBA" id="ARBA00004123"/>
    </source>
</evidence>
<dbReference type="SMART" id="SM00389">
    <property type="entry name" value="HOX"/>
    <property type="match status" value="1"/>
</dbReference>
<dbReference type="PANTHER" id="PTHR24326">
    <property type="entry name" value="HOMEOBOX-LEUCINE ZIPPER PROTEIN"/>
    <property type="match status" value="1"/>
</dbReference>
<evidence type="ECO:0000313" key="17">
    <source>
        <dbReference type="Proteomes" id="UP000515123"/>
    </source>
</evidence>
<dbReference type="OrthoDB" id="6159439at2759"/>
<evidence type="ECO:0000313" key="16">
    <source>
        <dbReference type="Proteomes" id="UP000092600"/>
    </source>
</evidence>
<organism evidence="15 16">
    <name type="scientific">Ananas comosus</name>
    <name type="common">Pineapple</name>
    <name type="synonym">Ananas ananas</name>
    <dbReference type="NCBI Taxonomy" id="4615"/>
    <lineage>
        <taxon>Eukaryota</taxon>
        <taxon>Viridiplantae</taxon>
        <taxon>Streptophyta</taxon>
        <taxon>Embryophyta</taxon>
        <taxon>Tracheophyta</taxon>
        <taxon>Spermatophyta</taxon>
        <taxon>Magnoliopsida</taxon>
        <taxon>Liliopsida</taxon>
        <taxon>Poales</taxon>
        <taxon>Bromeliaceae</taxon>
        <taxon>Bromelioideae</taxon>
        <taxon>Ananas</taxon>
    </lineage>
</organism>
<dbReference type="GO" id="GO:0000981">
    <property type="term" value="F:DNA-binding transcription factor activity, RNA polymerase II-specific"/>
    <property type="evidence" value="ECO:0007669"/>
    <property type="project" value="UniProtKB-UniRule"/>
</dbReference>
<feature type="compositionally biased region" description="Basic and acidic residues" evidence="13">
    <location>
        <begin position="188"/>
        <end position="200"/>
    </location>
</feature>
<dbReference type="EMBL" id="LSRQ01003110">
    <property type="protein sequence ID" value="OAY72435.1"/>
    <property type="molecule type" value="Genomic_DNA"/>
</dbReference>
<accession>A0A199V6G2</accession>
<keyword evidence="17" id="KW-1185">Reference proteome</keyword>
<reference evidence="18" key="2">
    <citation type="submission" date="2025-04" db="UniProtKB">
        <authorList>
            <consortium name="RefSeq"/>
        </authorList>
    </citation>
    <scope>IDENTIFICATION</scope>
    <source>
        <tissue evidence="18">Leaf</tissue>
    </source>
</reference>
<evidence type="ECO:0000256" key="6">
    <source>
        <dbReference type="ARBA" id="ARBA00023242"/>
    </source>
</evidence>
<name>A0A199V6G2_ANACO</name>
<dbReference type="Pfam" id="PF02183">
    <property type="entry name" value="HALZ"/>
    <property type="match status" value="1"/>
</dbReference>
<dbReference type="InterPro" id="IPR009057">
    <property type="entry name" value="Homeodomain-like_sf"/>
</dbReference>
<evidence type="ECO:0000256" key="12">
    <source>
        <dbReference type="SAM" id="Coils"/>
    </source>
</evidence>
<dbReference type="InterPro" id="IPR017970">
    <property type="entry name" value="Homeobox_CS"/>
</dbReference>
<evidence type="ECO:0000256" key="10">
    <source>
        <dbReference type="RuleBase" id="RU000682"/>
    </source>
</evidence>
<dbReference type="Pfam" id="PF00046">
    <property type="entry name" value="Homeodomain"/>
    <property type="match status" value="1"/>
</dbReference>
<keyword evidence="4 9" id="KW-0371">Homeobox</keyword>
<evidence type="ECO:0000256" key="8">
    <source>
        <dbReference type="ARBA" id="ARBA00037260"/>
    </source>
</evidence>
<feature type="coiled-coil region" evidence="12">
    <location>
        <begin position="138"/>
        <end position="186"/>
    </location>
</feature>
<dbReference type="Gramene" id="Aco001141.1.mrna1">
    <property type="protein sequence ID" value="Aco001141.1.mrna1"/>
    <property type="gene ID" value="Aco001141.1.path1"/>
</dbReference>
<dbReference type="CDD" id="cd00086">
    <property type="entry name" value="homeodomain"/>
    <property type="match status" value="1"/>
</dbReference>
<dbReference type="InterPro" id="IPR001356">
    <property type="entry name" value="HD"/>
</dbReference>
<evidence type="ECO:0000256" key="13">
    <source>
        <dbReference type="SAM" id="MobiDB-lite"/>
    </source>
</evidence>
<evidence type="ECO:0000313" key="18">
    <source>
        <dbReference type="RefSeq" id="XP_020111205.1"/>
    </source>
</evidence>
<dbReference type="FunFam" id="1.10.10.60:FF:000200">
    <property type="entry name" value="Homeobox-leucine zipper protein ATHB-13"/>
    <property type="match status" value="1"/>
</dbReference>
<reference evidence="15 16" key="1">
    <citation type="journal article" date="2016" name="DNA Res.">
        <title>The draft genome of MD-2 pineapple using hybrid error correction of long reads.</title>
        <authorList>
            <person name="Redwan R.M."/>
            <person name="Saidin A."/>
            <person name="Kumar S.V."/>
        </authorList>
    </citation>
    <scope>NUCLEOTIDE SEQUENCE [LARGE SCALE GENOMIC DNA]</scope>
    <source>
        <strain evidence="16">cv. MD2</strain>
        <tissue evidence="15">Leaf</tissue>
    </source>
</reference>
<evidence type="ECO:0000256" key="3">
    <source>
        <dbReference type="ARBA" id="ARBA00023125"/>
    </source>
</evidence>
<proteinExistence type="inferred from homology"/>
<dbReference type="InterPro" id="IPR045224">
    <property type="entry name" value="HDZip_class_I_plant"/>
</dbReference>
<dbReference type="GO" id="GO:0005634">
    <property type="term" value="C:nucleus"/>
    <property type="evidence" value="ECO:0007669"/>
    <property type="project" value="UniProtKB-SubCell"/>
</dbReference>
<evidence type="ECO:0000259" key="14">
    <source>
        <dbReference type="PROSITE" id="PS50071"/>
    </source>
</evidence>
<feature type="compositionally biased region" description="Polar residues" evidence="13">
    <location>
        <begin position="201"/>
        <end position="229"/>
    </location>
</feature>
<gene>
    <name evidence="18" type="primary">LOC109726165</name>
    <name evidence="15" type="ORF">ACMD2_03947</name>
</gene>
<evidence type="ECO:0000256" key="7">
    <source>
        <dbReference type="ARBA" id="ARBA00025748"/>
    </source>
</evidence>
<dbReference type="PROSITE" id="PS00027">
    <property type="entry name" value="HOMEOBOX_1"/>
    <property type="match status" value="1"/>
</dbReference>
<evidence type="ECO:0000313" key="15">
    <source>
        <dbReference type="EMBL" id="OAY72435.1"/>
    </source>
</evidence>
<comment type="subcellular location">
    <subcellularLocation>
        <location evidence="1 9 10">Nucleus</location>
    </subcellularLocation>
</comment>
<dbReference type="PRINTS" id="PR00031">
    <property type="entry name" value="HTHREPRESSR"/>
</dbReference>
<evidence type="ECO:0000256" key="2">
    <source>
        <dbReference type="ARBA" id="ARBA00023015"/>
    </source>
</evidence>
<evidence type="ECO:0000256" key="5">
    <source>
        <dbReference type="ARBA" id="ARBA00023163"/>
    </source>
</evidence>
<dbReference type="SUPFAM" id="SSF46689">
    <property type="entry name" value="Homeodomain-like"/>
    <property type="match status" value="1"/>
</dbReference>
<keyword evidence="2 11" id="KW-0805">Transcription regulation</keyword>
<evidence type="ECO:0000256" key="4">
    <source>
        <dbReference type="ARBA" id="ARBA00023155"/>
    </source>
</evidence>
<comment type="function">
    <text evidence="11">Transcription factor.</text>
</comment>
<dbReference type="InterPro" id="IPR000047">
    <property type="entry name" value="HTH_motif"/>
</dbReference>
<feature type="domain" description="Homeobox" evidence="14">
    <location>
        <begin position="86"/>
        <end position="146"/>
    </location>
</feature>
<comment type="function">
    <text evidence="8">Probable transcription factor.</text>
</comment>
<dbReference type="AlphaFoldDB" id="A0A199V6G2"/>
<dbReference type="PROSITE" id="PS50071">
    <property type="entry name" value="HOMEOBOX_2"/>
    <property type="match status" value="1"/>
</dbReference>
<dbReference type="Gene3D" id="1.10.10.60">
    <property type="entry name" value="Homeodomain-like"/>
    <property type="match status" value="1"/>
</dbReference>
<dbReference type="InterPro" id="IPR003106">
    <property type="entry name" value="Leu_zip_homeo"/>
</dbReference>
<keyword evidence="12" id="KW-0175">Coiled coil</keyword>
<feature type="region of interest" description="Disordered" evidence="13">
    <location>
        <begin position="188"/>
        <end position="229"/>
    </location>
</feature>
<comment type="similarity">
    <text evidence="7 11">Belongs to the HD-ZIP homeobox family. Class I subfamily.</text>
</comment>
<keyword evidence="3 9" id="KW-0238">DNA-binding</keyword>
<dbReference type="GeneID" id="109726165"/>
<protein>
    <recommendedName>
        <fullName evidence="11">Homeobox-leucine zipper protein</fullName>
    </recommendedName>
    <alternativeName>
        <fullName evidence="11">HD-ZIP protein</fullName>
    </alternativeName>
    <alternativeName>
        <fullName evidence="11">Homeodomain transcription factor</fullName>
    </alternativeName>
</protein>
<keyword evidence="5 11" id="KW-0804">Transcription</keyword>
<dbReference type="PANTHER" id="PTHR24326:SF176">
    <property type="entry name" value="HOMEOBOX-LEUCINE ZIPPER PROTEIN ATHB-13"/>
    <property type="match status" value="1"/>
</dbReference>
<evidence type="ECO:0000256" key="9">
    <source>
        <dbReference type="PROSITE-ProRule" id="PRU00108"/>
    </source>
</evidence>
<feature type="DNA-binding region" description="Homeobox" evidence="9">
    <location>
        <begin position="88"/>
        <end position="147"/>
    </location>
</feature>
<evidence type="ECO:0000256" key="11">
    <source>
        <dbReference type="RuleBase" id="RU369038"/>
    </source>
</evidence>